<comment type="caution">
    <text evidence="2">The sequence shown here is derived from an EMBL/GenBank/DDBJ whole genome shotgun (WGS) entry which is preliminary data.</text>
</comment>
<name>A0A523S521_UNCAE</name>
<dbReference type="AlphaFoldDB" id="A0A523S521"/>
<dbReference type="Proteomes" id="UP000316360">
    <property type="component" value="Unassembled WGS sequence"/>
</dbReference>
<evidence type="ECO:0000313" key="2">
    <source>
        <dbReference type="EMBL" id="TET12909.1"/>
    </source>
</evidence>
<dbReference type="SUPFAM" id="SSF53383">
    <property type="entry name" value="PLP-dependent transferases"/>
    <property type="match status" value="1"/>
</dbReference>
<keyword evidence="2" id="KW-0032">Aminotransferase</keyword>
<dbReference type="GO" id="GO:0030170">
    <property type="term" value="F:pyridoxal phosphate binding"/>
    <property type="evidence" value="ECO:0007669"/>
    <property type="project" value="TreeGrafter"/>
</dbReference>
<dbReference type="GO" id="GO:0008483">
    <property type="term" value="F:transaminase activity"/>
    <property type="evidence" value="ECO:0007669"/>
    <property type="project" value="UniProtKB-KW"/>
</dbReference>
<protein>
    <submittedName>
        <fullName evidence="2">DegT/DnrJ/EryC1/StrS family aminotransferase</fullName>
    </submittedName>
</protein>
<dbReference type="Gene3D" id="3.40.640.10">
    <property type="entry name" value="Type I PLP-dependent aspartate aminotransferase-like (Major domain)"/>
    <property type="match status" value="1"/>
</dbReference>
<gene>
    <name evidence="2" type="ORF">E3J84_00795</name>
</gene>
<dbReference type="InterPro" id="IPR015424">
    <property type="entry name" value="PyrdxlP-dep_Trfase"/>
</dbReference>
<dbReference type="InterPro" id="IPR015422">
    <property type="entry name" value="PyrdxlP-dep_Trfase_small"/>
</dbReference>
<accession>A0A523S521</accession>
<comment type="similarity">
    <text evidence="1">Belongs to the DegT/DnrJ/EryC1 family.</text>
</comment>
<dbReference type="InterPro" id="IPR015421">
    <property type="entry name" value="PyrdxlP-dep_Trfase_major"/>
</dbReference>
<dbReference type="PANTHER" id="PTHR30244:SF34">
    <property type="entry name" value="DTDP-4-AMINO-4,6-DIDEOXYGALACTOSE TRANSAMINASE"/>
    <property type="match status" value="1"/>
</dbReference>
<dbReference type="EMBL" id="SOKJ01000042">
    <property type="protein sequence ID" value="TET12909.1"/>
    <property type="molecule type" value="Genomic_DNA"/>
</dbReference>
<evidence type="ECO:0000256" key="1">
    <source>
        <dbReference type="RuleBase" id="RU004508"/>
    </source>
</evidence>
<dbReference type="Pfam" id="PF01041">
    <property type="entry name" value="DegT_DnrJ_EryC1"/>
    <property type="match status" value="1"/>
</dbReference>
<dbReference type="CDD" id="cd00616">
    <property type="entry name" value="AHBA_syn"/>
    <property type="match status" value="1"/>
</dbReference>
<evidence type="ECO:0000313" key="3">
    <source>
        <dbReference type="Proteomes" id="UP000316360"/>
    </source>
</evidence>
<dbReference type="Gene3D" id="3.90.1150.10">
    <property type="entry name" value="Aspartate Aminotransferase, domain 1"/>
    <property type="match status" value="1"/>
</dbReference>
<proteinExistence type="inferred from homology"/>
<reference evidence="2 3" key="1">
    <citation type="submission" date="2019-03" db="EMBL/GenBank/DDBJ databases">
        <title>Metabolic potential of uncultured bacteria and archaea associated with petroleum seepage in deep-sea sediments.</title>
        <authorList>
            <person name="Dong X."/>
            <person name="Hubert C."/>
        </authorList>
    </citation>
    <scope>NUCLEOTIDE SEQUENCE [LARGE SCALE GENOMIC DNA]</scope>
    <source>
        <strain evidence="2">E44_bin7</strain>
    </source>
</reference>
<keyword evidence="1" id="KW-0663">Pyridoxal phosphate</keyword>
<dbReference type="GO" id="GO:0000271">
    <property type="term" value="P:polysaccharide biosynthetic process"/>
    <property type="evidence" value="ECO:0007669"/>
    <property type="project" value="TreeGrafter"/>
</dbReference>
<dbReference type="PANTHER" id="PTHR30244">
    <property type="entry name" value="TRANSAMINASE"/>
    <property type="match status" value="1"/>
</dbReference>
<sequence>MKQELAIEGGPKTVPEGLEQPWPIITEDDIDAVVKVLKRGILWGPTAPEKEALEKEWADYVGTKYCLAVNSGTAAIHACVAGVGVEAGDEVIVPAFTFWATAQAVLCQNAIPIFVDIDPETLNIDPAKIEEKITEKTKAIIVVHIHGLPCDMDEINEIAKKHNLAVIEDAAHAHGSTYKGRKAGNLGDMGAFSLNGTKHFPTGEGGFVNTNNPDFFEKARLTSMFGEKTVPKGAIRPYDAYTMGSNYRPVEMSNALSRTLLKRLDKYSQLRIRNCEFLNEELGKIKGVIPPYTPSDRTNTYHLYRVRIDPDVLAVDSLKPRQLRWAIQNALFAEGVDLKEWHSFPVPGQKIFQRLDAYGKGCPWSCPHARKPIKYDPNDYPETVKMFDTSFVIYSIYPPNDLELMKYYVEAFHKVFDNLDKIIENPAYRKPKMARVR</sequence>
<dbReference type="InterPro" id="IPR000653">
    <property type="entry name" value="DegT/StrS_aminotransferase"/>
</dbReference>
<organism evidence="2 3">
    <name type="scientific">Aerophobetes bacterium</name>
    <dbReference type="NCBI Taxonomy" id="2030807"/>
    <lineage>
        <taxon>Bacteria</taxon>
        <taxon>Candidatus Aerophobota</taxon>
    </lineage>
</organism>
<keyword evidence="2" id="KW-0808">Transferase</keyword>